<feature type="domain" description="Reverse transcriptase Ty1/copia-type" evidence="3">
    <location>
        <begin position="295"/>
        <end position="389"/>
    </location>
</feature>
<organism evidence="5 6">
    <name type="scientific">Tanacetum coccineum</name>
    <dbReference type="NCBI Taxonomy" id="301880"/>
    <lineage>
        <taxon>Eukaryota</taxon>
        <taxon>Viridiplantae</taxon>
        <taxon>Streptophyta</taxon>
        <taxon>Embryophyta</taxon>
        <taxon>Tracheophyta</taxon>
        <taxon>Spermatophyta</taxon>
        <taxon>Magnoliopsida</taxon>
        <taxon>eudicotyledons</taxon>
        <taxon>Gunneridae</taxon>
        <taxon>Pentapetalae</taxon>
        <taxon>asterids</taxon>
        <taxon>campanulids</taxon>
        <taxon>Asterales</taxon>
        <taxon>Asteraceae</taxon>
        <taxon>Asteroideae</taxon>
        <taxon>Anthemideae</taxon>
        <taxon>Anthemidinae</taxon>
        <taxon>Tanacetum</taxon>
    </lineage>
</organism>
<name>A0ABQ4ZFU9_9ASTR</name>
<evidence type="ECO:0000259" key="4">
    <source>
        <dbReference type="Pfam" id="PF25597"/>
    </source>
</evidence>
<evidence type="ECO:0000259" key="3">
    <source>
        <dbReference type="Pfam" id="PF07727"/>
    </source>
</evidence>
<reference evidence="5" key="1">
    <citation type="journal article" date="2022" name="Int. J. Mol. Sci.">
        <title>Draft Genome of Tanacetum Coccineum: Genomic Comparison of Closely Related Tanacetum-Family Plants.</title>
        <authorList>
            <person name="Yamashiro T."/>
            <person name="Shiraishi A."/>
            <person name="Nakayama K."/>
            <person name="Satake H."/>
        </authorList>
    </citation>
    <scope>NUCLEOTIDE SEQUENCE</scope>
</reference>
<dbReference type="InterPro" id="IPR013103">
    <property type="entry name" value="RVT_2"/>
</dbReference>
<feature type="domain" description="Retroviral polymerase SH3-like" evidence="4">
    <location>
        <begin position="161"/>
        <end position="207"/>
    </location>
</feature>
<dbReference type="Pfam" id="PF25597">
    <property type="entry name" value="SH3_retrovirus"/>
    <property type="match status" value="1"/>
</dbReference>
<sequence length="671" mass="78318">MMKLLIFFAKFNTIITSLKALDESFSNRNHVRKFLWAHPTKWRPKVTAIEESKDLSTLPLDELIGNLKVYEVVLEKEPEISKVKKEKYKSLALKARKVSSDEEISCSKSDDEEYAMAVRDFKKFFRRRGKFVRQPHDDKKNFQKIKEDKKEKEDRRTISPNLTLKSTEGIFLGYFPNSKAYVILNKETMRVEESLNVRFNESSPPKSSPLVNDVIIENQIIENQIEDIEIKENEPLNKEIVNIKETKDHPIDLIIEPKNVKEAIQDESWIMAMQEELNQFKINDVWSLIPPPDNQTIIGIDFDETYAPVATLESIRILLAYACAHDFKLFRMDVKSAFLNDFINEEVYVAQPLGFVDFEKPNHVFKLKKALYGLKEAPKAWYDRLKAFLIFRLTCQELCDDFSKIMHDEFEMSMIDELNFFLGLQIKQLDDGFFFNQSKYIKEISKIMHDEFEMSMIGDAQEIRSRRLQTNQNSYVFETKLTRDEDGEFIDDKKYHGMIGSLLYLIASRPNIMFSVCLCARFQEVPKTSHLEAVKRIFRYIKGTTHLELWYLKGTGVETIVYTDSDHAGDYVDRKSTSGVWTFMGCCLTSWFSKKQTVLAISTIEAEYVSTEKACHQALWMKQALVDYNIVLDDIPVIYDNKGAIDLSKNPVLHSRTKHIEIRHHFLRDNV</sequence>
<proteinExistence type="predicted"/>
<feature type="signal peptide" evidence="2">
    <location>
        <begin position="1"/>
        <end position="20"/>
    </location>
</feature>
<feature type="chain" id="PRO_5047205241" evidence="2">
    <location>
        <begin position="21"/>
        <end position="671"/>
    </location>
</feature>
<dbReference type="InterPro" id="IPR043502">
    <property type="entry name" value="DNA/RNA_pol_sf"/>
</dbReference>
<dbReference type="CDD" id="cd09272">
    <property type="entry name" value="RNase_HI_RT_Ty1"/>
    <property type="match status" value="1"/>
</dbReference>
<comment type="caution">
    <text evidence="5">The sequence shown here is derived from an EMBL/GenBank/DDBJ whole genome shotgun (WGS) entry which is preliminary data.</text>
</comment>
<keyword evidence="2" id="KW-0732">Signal</keyword>
<evidence type="ECO:0000256" key="2">
    <source>
        <dbReference type="SAM" id="SignalP"/>
    </source>
</evidence>
<keyword evidence="6" id="KW-1185">Reference proteome</keyword>
<gene>
    <name evidence="5" type="ORF">Tco_0771396</name>
</gene>
<dbReference type="InterPro" id="IPR057670">
    <property type="entry name" value="SH3_retrovirus"/>
</dbReference>
<dbReference type="SUPFAM" id="SSF56672">
    <property type="entry name" value="DNA/RNA polymerases"/>
    <property type="match status" value="1"/>
</dbReference>
<dbReference type="Proteomes" id="UP001151760">
    <property type="component" value="Unassembled WGS sequence"/>
</dbReference>
<dbReference type="PANTHER" id="PTHR11439">
    <property type="entry name" value="GAG-POL-RELATED RETROTRANSPOSON"/>
    <property type="match status" value="1"/>
</dbReference>
<accession>A0ABQ4ZFU9</accession>
<evidence type="ECO:0000256" key="1">
    <source>
        <dbReference type="SAM" id="MobiDB-lite"/>
    </source>
</evidence>
<evidence type="ECO:0000313" key="5">
    <source>
        <dbReference type="EMBL" id="GJS88760.1"/>
    </source>
</evidence>
<dbReference type="Pfam" id="PF07727">
    <property type="entry name" value="RVT_2"/>
    <property type="match status" value="1"/>
</dbReference>
<protein>
    <submittedName>
        <fullName evidence="5">Retrovirus-related pol polyprotein from transposon TNT 1-94</fullName>
    </submittedName>
</protein>
<dbReference type="PANTHER" id="PTHR11439:SF442">
    <property type="entry name" value="CYSTEINE-RICH RLK (RECEPTOR-LIKE PROTEIN KINASE) 8"/>
    <property type="match status" value="1"/>
</dbReference>
<evidence type="ECO:0000313" key="6">
    <source>
        <dbReference type="Proteomes" id="UP001151760"/>
    </source>
</evidence>
<reference evidence="5" key="2">
    <citation type="submission" date="2022-01" db="EMBL/GenBank/DDBJ databases">
        <authorList>
            <person name="Yamashiro T."/>
            <person name="Shiraishi A."/>
            <person name="Satake H."/>
            <person name="Nakayama K."/>
        </authorList>
    </citation>
    <scope>NUCLEOTIDE SEQUENCE</scope>
</reference>
<dbReference type="EMBL" id="BQNB010011298">
    <property type="protein sequence ID" value="GJS88760.1"/>
    <property type="molecule type" value="Genomic_DNA"/>
</dbReference>
<feature type="region of interest" description="Disordered" evidence="1">
    <location>
        <begin position="136"/>
        <end position="157"/>
    </location>
</feature>